<accession>A0A1A9V025</accession>
<dbReference type="VEuPathDB" id="VectorBase:GAUT021363"/>
<evidence type="ECO:0000256" key="1">
    <source>
        <dbReference type="SAM" id="Coils"/>
    </source>
</evidence>
<feature type="coiled-coil region" evidence="1">
    <location>
        <begin position="43"/>
        <end position="77"/>
    </location>
</feature>
<keyword evidence="3" id="KW-1185">Reference proteome</keyword>
<evidence type="ECO:0000313" key="3">
    <source>
        <dbReference type="Proteomes" id="UP000078200"/>
    </source>
</evidence>
<protein>
    <submittedName>
        <fullName evidence="2">Uncharacterized protein</fullName>
    </submittedName>
</protein>
<dbReference type="Proteomes" id="UP000078200">
    <property type="component" value="Unassembled WGS sequence"/>
</dbReference>
<proteinExistence type="predicted"/>
<dbReference type="EnsemblMetazoa" id="GAUT021363-RA">
    <property type="protein sequence ID" value="GAUT021363-PA"/>
    <property type="gene ID" value="GAUT021363"/>
</dbReference>
<evidence type="ECO:0000313" key="2">
    <source>
        <dbReference type="EnsemblMetazoa" id="GAUT021363-PA"/>
    </source>
</evidence>
<reference evidence="2" key="1">
    <citation type="submission" date="2020-05" db="UniProtKB">
        <authorList>
            <consortium name="EnsemblMetazoa"/>
        </authorList>
    </citation>
    <scope>IDENTIFICATION</scope>
    <source>
        <strain evidence="2">TTRI</strain>
    </source>
</reference>
<name>A0A1A9V025_GLOAU</name>
<keyword evidence="1" id="KW-0175">Coiled coil</keyword>
<dbReference type="AlphaFoldDB" id="A0A1A9V025"/>
<organism evidence="2 3">
    <name type="scientific">Glossina austeni</name>
    <name type="common">Savannah tsetse fly</name>
    <dbReference type="NCBI Taxonomy" id="7395"/>
    <lineage>
        <taxon>Eukaryota</taxon>
        <taxon>Metazoa</taxon>
        <taxon>Ecdysozoa</taxon>
        <taxon>Arthropoda</taxon>
        <taxon>Hexapoda</taxon>
        <taxon>Insecta</taxon>
        <taxon>Pterygota</taxon>
        <taxon>Neoptera</taxon>
        <taxon>Endopterygota</taxon>
        <taxon>Diptera</taxon>
        <taxon>Brachycera</taxon>
        <taxon>Muscomorpha</taxon>
        <taxon>Hippoboscoidea</taxon>
        <taxon>Glossinidae</taxon>
        <taxon>Glossina</taxon>
    </lineage>
</organism>
<sequence>MAKRQSPSDSSKWYKGFGEVQKAIGYKLNVSTKFLPFELFELRMKATKQISQQHNMRKEAEEQIRKAHNTYTRHYDKHRKKEITYQALQVIHAVNYETLKVCFAKIRAKYFTFEGDEPSGWDNEFKFNKKNPALAISKAAPIADEKSHETRLRYSVDLESSNAVCRAVSGARSFFQRQQLTSKFFEIVMGFEGKDQHLLAAANLRCLPHRDGICQGIKRNSY</sequence>